<evidence type="ECO:0000256" key="1">
    <source>
        <dbReference type="SAM" id="MobiDB-lite"/>
    </source>
</evidence>
<keyword evidence="4" id="KW-1185">Reference proteome</keyword>
<proteinExistence type="predicted"/>
<feature type="compositionally biased region" description="Polar residues" evidence="1">
    <location>
        <begin position="191"/>
        <end position="202"/>
    </location>
</feature>
<feature type="chain" id="PRO_5035772326" description="RxLR effector protein" evidence="2">
    <location>
        <begin position="21"/>
        <end position="210"/>
    </location>
</feature>
<comment type="caution">
    <text evidence="3">The sequence shown here is derived from an EMBL/GenBank/DDBJ whole genome shotgun (WGS) entry which is preliminary data.</text>
</comment>
<keyword evidence="2" id="KW-0732">Signal</keyword>
<organism evidence="3 4">
    <name type="scientific">Phytophthora boehmeriae</name>
    <dbReference type="NCBI Taxonomy" id="109152"/>
    <lineage>
        <taxon>Eukaryota</taxon>
        <taxon>Sar</taxon>
        <taxon>Stramenopiles</taxon>
        <taxon>Oomycota</taxon>
        <taxon>Peronosporomycetes</taxon>
        <taxon>Peronosporales</taxon>
        <taxon>Peronosporaceae</taxon>
        <taxon>Phytophthora</taxon>
    </lineage>
</organism>
<evidence type="ECO:0000313" key="4">
    <source>
        <dbReference type="Proteomes" id="UP000693981"/>
    </source>
</evidence>
<feature type="compositionally biased region" description="Polar residues" evidence="1">
    <location>
        <begin position="65"/>
        <end position="77"/>
    </location>
</feature>
<feature type="region of interest" description="Disordered" evidence="1">
    <location>
        <begin position="188"/>
        <end position="210"/>
    </location>
</feature>
<name>A0A8T1WSR4_9STRA</name>
<feature type="region of interest" description="Disordered" evidence="1">
    <location>
        <begin position="137"/>
        <end position="156"/>
    </location>
</feature>
<protein>
    <recommendedName>
        <fullName evidence="5">RxLR effector protein</fullName>
    </recommendedName>
</protein>
<dbReference type="AlphaFoldDB" id="A0A8T1WSR4"/>
<evidence type="ECO:0008006" key="5">
    <source>
        <dbReference type="Google" id="ProtNLM"/>
    </source>
</evidence>
<feature type="region of interest" description="Disordered" evidence="1">
    <location>
        <begin position="48"/>
        <end position="85"/>
    </location>
</feature>
<evidence type="ECO:0000313" key="3">
    <source>
        <dbReference type="EMBL" id="KAG7395664.1"/>
    </source>
</evidence>
<feature type="signal peptide" evidence="2">
    <location>
        <begin position="1"/>
        <end position="20"/>
    </location>
</feature>
<dbReference type="Proteomes" id="UP000693981">
    <property type="component" value="Unassembled WGS sequence"/>
</dbReference>
<gene>
    <name evidence="3" type="ORF">PHYBOEH_003383</name>
</gene>
<accession>A0A8T1WSR4</accession>
<reference evidence="3" key="1">
    <citation type="submission" date="2021-02" db="EMBL/GenBank/DDBJ databases">
        <authorList>
            <person name="Palmer J.M."/>
        </authorList>
    </citation>
    <scope>NUCLEOTIDE SEQUENCE</scope>
    <source>
        <strain evidence="3">SCRP23</strain>
    </source>
</reference>
<evidence type="ECO:0000256" key="2">
    <source>
        <dbReference type="SAM" id="SignalP"/>
    </source>
</evidence>
<sequence length="210" mass="22748">MRLSLVLVVTLVAFFAAASATDTDKKSSAAVAPAQAFSFDYGTTNSKDGLPTSKDERLYSGGRTGNTVPIVTDSDGNPTGGTAGESVRWDQRLKVWWALFKAWWKRTFGDEAVATTSTRGTSATSREERIVIGSHTEVGMPIGGGTNKDTSDTASSGYTVSAEGTSLDVRVQKWWEQFKAWWNKKFGSEVESASSKATTKEATNTRRLRQ</sequence>
<dbReference type="EMBL" id="JAGDFL010000195">
    <property type="protein sequence ID" value="KAG7395664.1"/>
    <property type="molecule type" value="Genomic_DNA"/>
</dbReference>